<evidence type="ECO:0000313" key="3">
    <source>
        <dbReference type="EMBL" id="GEL19414.1"/>
    </source>
</evidence>
<dbReference type="Gene3D" id="1.10.287.110">
    <property type="entry name" value="DnaJ domain"/>
    <property type="match status" value="1"/>
</dbReference>
<dbReference type="PROSITE" id="PS50076">
    <property type="entry name" value="DNAJ_2"/>
    <property type="match status" value="1"/>
</dbReference>
<gene>
    <name evidence="3" type="ORF">PA7_32510</name>
</gene>
<dbReference type="CDD" id="cd06257">
    <property type="entry name" value="DnaJ"/>
    <property type="match status" value="1"/>
</dbReference>
<sequence length="139" mass="14907">MARIPPHDGPASNRDPYAVLGVAPGASAADIARGYRRRLRELHPDTRDPTAAREAITLDEVQAAYRALRGRQPPRDPGPARAKPRSGAGPQPPRRPAASAAADAPSRSGPVPIPVRCEVRRRPWSVSLVVGPVRVHLSF</sequence>
<proteinExistence type="predicted"/>
<protein>
    <recommendedName>
        <fullName evidence="2">J domain-containing protein</fullName>
    </recommendedName>
</protein>
<dbReference type="EMBL" id="BJVI01000037">
    <property type="protein sequence ID" value="GEL19414.1"/>
    <property type="molecule type" value="Genomic_DNA"/>
</dbReference>
<accession>A0A511D737</accession>
<dbReference type="InterPro" id="IPR001623">
    <property type="entry name" value="DnaJ_domain"/>
</dbReference>
<evidence type="ECO:0000313" key="4">
    <source>
        <dbReference type="Proteomes" id="UP000321328"/>
    </source>
</evidence>
<reference evidence="3 4" key="1">
    <citation type="submission" date="2019-07" db="EMBL/GenBank/DDBJ databases">
        <title>Whole genome shotgun sequence of Pseudonocardia asaccharolytica NBRC 16224.</title>
        <authorList>
            <person name="Hosoyama A."/>
            <person name="Uohara A."/>
            <person name="Ohji S."/>
            <person name="Ichikawa N."/>
        </authorList>
    </citation>
    <scope>NUCLEOTIDE SEQUENCE [LARGE SCALE GENOMIC DNA]</scope>
    <source>
        <strain evidence="3 4">NBRC 16224</strain>
    </source>
</reference>
<evidence type="ECO:0000256" key="1">
    <source>
        <dbReference type="SAM" id="MobiDB-lite"/>
    </source>
</evidence>
<dbReference type="Pfam" id="PF00226">
    <property type="entry name" value="DnaJ"/>
    <property type="match status" value="1"/>
</dbReference>
<organism evidence="3 4">
    <name type="scientific">Pseudonocardia asaccharolytica DSM 44247 = NBRC 16224</name>
    <dbReference type="NCBI Taxonomy" id="1123024"/>
    <lineage>
        <taxon>Bacteria</taxon>
        <taxon>Bacillati</taxon>
        <taxon>Actinomycetota</taxon>
        <taxon>Actinomycetes</taxon>
        <taxon>Pseudonocardiales</taxon>
        <taxon>Pseudonocardiaceae</taxon>
        <taxon>Pseudonocardia</taxon>
    </lineage>
</organism>
<feature type="compositionally biased region" description="Low complexity" evidence="1">
    <location>
        <begin position="96"/>
        <end position="110"/>
    </location>
</feature>
<dbReference type="InterPro" id="IPR036869">
    <property type="entry name" value="J_dom_sf"/>
</dbReference>
<dbReference type="SUPFAM" id="SSF46565">
    <property type="entry name" value="Chaperone J-domain"/>
    <property type="match status" value="1"/>
</dbReference>
<feature type="domain" description="J" evidence="2">
    <location>
        <begin position="15"/>
        <end position="73"/>
    </location>
</feature>
<dbReference type="Proteomes" id="UP000321328">
    <property type="component" value="Unassembled WGS sequence"/>
</dbReference>
<dbReference type="STRING" id="1123024.GCA_000423625_03962"/>
<feature type="region of interest" description="Disordered" evidence="1">
    <location>
        <begin position="64"/>
        <end position="112"/>
    </location>
</feature>
<evidence type="ECO:0000259" key="2">
    <source>
        <dbReference type="PROSITE" id="PS50076"/>
    </source>
</evidence>
<name>A0A511D737_9PSEU</name>
<dbReference type="OrthoDB" id="166297at2"/>
<keyword evidence="4" id="KW-1185">Reference proteome</keyword>
<dbReference type="RefSeq" id="WP_051233321.1">
    <property type="nucleotide sequence ID" value="NZ_AUII01000024.1"/>
</dbReference>
<dbReference type="AlphaFoldDB" id="A0A511D737"/>
<comment type="caution">
    <text evidence="3">The sequence shown here is derived from an EMBL/GenBank/DDBJ whole genome shotgun (WGS) entry which is preliminary data.</text>
</comment>
<dbReference type="SMART" id="SM00271">
    <property type="entry name" value="DnaJ"/>
    <property type="match status" value="1"/>
</dbReference>